<comment type="caution">
    <text evidence="1">The sequence shown here is derived from an EMBL/GenBank/DDBJ whole genome shotgun (WGS) entry which is preliminary data.</text>
</comment>
<dbReference type="Proteomes" id="UP000606786">
    <property type="component" value="Unassembled WGS sequence"/>
</dbReference>
<dbReference type="EMBL" id="CAJHJT010000023">
    <property type="protein sequence ID" value="CAD7001133.1"/>
    <property type="molecule type" value="Genomic_DNA"/>
</dbReference>
<gene>
    <name evidence="1" type="ORF">CCAP1982_LOCUS9605</name>
</gene>
<protein>
    <submittedName>
        <fullName evidence="1">(Mediterranean fruit fly) hypothetical protein</fullName>
    </submittedName>
</protein>
<name>A0A811UVQ5_CERCA</name>
<reference evidence="1" key="1">
    <citation type="submission" date="2020-11" db="EMBL/GenBank/DDBJ databases">
        <authorList>
            <person name="Whitehead M."/>
        </authorList>
    </citation>
    <scope>NUCLEOTIDE SEQUENCE</scope>
    <source>
        <strain evidence="1">EGII</strain>
    </source>
</reference>
<sequence>MIYFTTSRFYLDNGKPEKFQHYVSRLFQTIRHEHADNIEECFLWSDSNTIIKWLRSCYRYRNPKVIANCQVFSIRKTVPITPLMEPFPADRVTPYTTNAPNFEKQRLLSLCHDILCCLFAIRKTPSKDRTSARAIKAIMDYHYVDTSISSVVLVALDGINIT</sequence>
<evidence type="ECO:0000313" key="1">
    <source>
        <dbReference type="EMBL" id="CAD7001133.1"/>
    </source>
</evidence>
<accession>A0A811UVQ5</accession>
<evidence type="ECO:0000313" key="2">
    <source>
        <dbReference type="Proteomes" id="UP000606786"/>
    </source>
</evidence>
<proteinExistence type="predicted"/>
<dbReference type="AlphaFoldDB" id="A0A811UVQ5"/>
<organism evidence="1 2">
    <name type="scientific">Ceratitis capitata</name>
    <name type="common">Mediterranean fruit fly</name>
    <name type="synonym">Tephritis capitata</name>
    <dbReference type="NCBI Taxonomy" id="7213"/>
    <lineage>
        <taxon>Eukaryota</taxon>
        <taxon>Metazoa</taxon>
        <taxon>Ecdysozoa</taxon>
        <taxon>Arthropoda</taxon>
        <taxon>Hexapoda</taxon>
        <taxon>Insecta</taxon>
        <taxon>Pterygota</taxon>
        <taxon>Neoptera</taxon>
        <taxon>Endopterygota</taxon>
        <taxon>Diptera</taxon>
        <taxon>Brachycera</taxon>
        <taxon>Muscomorpha</taxon>
        <taxon>Tephritoidea</taxon>
        <taxon>Tephritidae</taxon>
        <taxon>Ceratitis</taxon>
        <taxon>Ceratitis</taxon>
    </lineage>
</organism>
<keyword evidence="2" id="KW-1185">Reference proteome</keyword>